<evidence type="ECO:0000313" key="2">
    <source>
        <dbReference type="Proteomes" id="UP000775213"/>
    </source>
</evidence>
<evidence type="ECO:0000313" key="1">
    <source>
        <dbReference type="EMBL" id="KAH0470188.1"/>
    </source>
</evidence>
<dbReference type="PANTHER" id="PTHR46087:SF11">
    <property type="entry name" value="PROTEIN SEMI-ROLLED LEAF 2"/>
    <property type="match status" value="1"/>
</dbReference>
<dbReference type="InterPro" id="IPR049152">
    <property type="entry name" value="EFR3-like_ARM"/>
</dbReference>
<reference evidence="1 2" key="1">
    <citation type="journal article" date="2021" name="Hortic Res">
        <title>Chromosome-scale assembly of the Dendrobium chrysotoxum genome enhances the understanding of orchid evolution.</title>
        <authorList>
            <person name="Zhang Y."/>
            <person name="Zhang G.Q."/>
            <person name="Zhang D."/>
            <person name="Liu X.D."/>
            <person name="Xu X.Y."/>
            <person name="Sun W.H."/>
            <person name="Yu X."/>
            <person name="Zhu X."/>
            <person name="Wang Z.W."/>
            <person name="Zhao X."/>
            <person name="Zhong W.Y."/>
            <person name="Chen H."/>
            <person name="Yin W.L."/>
            <person name="Huang T."/>
            <person name="Niu S.C."/>
            <person name="Liu Z.J."/>
        </authorList>
    </citation>
    <scope>NUCLEOTIDE SEQUENCE [LARGE SCALE GENOMIC DNA]</scope>
    <source>
        <strain evidence="1">Lindl</strain>
    </source>
</reference>
<accession>A0AAV7HQ27</accession>
<comment type="caution">
    <text evidence="1">The sequence shown here is derived from an EMBL/GenBank/DDBJ whole genome shotgun (WGS) entry which is preliminary data.</text>
</comment>
<dbReference type="InterPro" id="IPR016024">
    <property type="entry name" value="ARM-type_fold"/>
</dbReference>
<dbReference type="EMBL" id="JAGFBR010000002">
    <property type="protein sequence ID" value="KAH0470188.1"/>
    <property type="molecule type" value="Genomic_DNA"/>
</dbReference>
<organism evidence="1 2">
    <name type="scientific">Dendrobium chrysotoxum</name>
    <name type="common">Orchid</name>
    <dbReference type="NCBI Taxonomy" id="161865"/>
    <lineage>
        <taxon>Eukaryota</taxon>
        <taxon>Viridiplantae</taxon>
        <taxon>Streptophyta</taxon>
        <taxon>Embryophyta</taxon>
        <taxon>Tracheophyta</taxon>
        <taxon>Spermatophyta</taxon>
        <taxon>Magnoliopsida</taxon>
        <taxon>Liliopsida</taxon>
        <taxon>Asparagales</taxon>
        <taxon>Orchidaceae</taxon>
        <taxon>Epidendroideae</taxon>
        <taxon>Malaxideae</taxon>
        <taxon>Dendrobiinae</taxon>
        <taxon>Dendrobium</taxon>
    </lineage>
</organism>
<protein>
    <submittedName>
        <fullName evidence="1">Uncharacterized protein</fullName>
    </submittedName>
</protein>
<dbReference type="PANTHER" id="PTHR46087">
    <property type="entry name" value="PUTATIVE, EXPRESSED-RELATED"/>
    <property type="match status" value="1"/>
</dbReference>
<proteinExistence type="predicted"/>
<dbReference type="AlphaFoldDB" id="A0AAV7HQ27"/>
<keyword evidence="2" id="KW-1185">Reference proteome</keyword>
<dbReference type="Pfam" id="PF21052">
    <property type="entry name" value="EFR3_ARM"/>
    <property type="match status" value="1"/>
</dbReference>
<name>A0AAV7HQ27_DENCH</name>
<gene>
    <name evidence="1" type="ORF">IEQ34_001746</name>
</gene>
<dbReference type="Proteomes" id="UP000775213">
    <property type="component" value="Unassembled WGS sequence"/>
</dbReference>
<sequence length="1039" mass="115779">MPLIFILAKVGSMKALSFDRSSVTGYNSEEAELYPPRPATPHTLPCLSHFGSYYGGDNGDNIVGFSASSLHFRVVFFCFSQYGVHIKKAIACVRKCLPLLSSAEAEFPTAGEADGGPNERKIIKLCEYAAKNPSRIPKISSFIEQKCYKELQSEHFNYIKVIMEVYCKLLSLCKGQMAYFARNLLSVVTALLDAKKLDHLRILGCQTLTRFIYNQADGTYACCIESIVPKVTRLAREDGEEHNNQLVAASLQCLSSMVWFMSEYSYIFSDFDEIIYAILDNHGVDKQPKDADEGLDKHHNWVDEVIRCEARAGPILHNDGSPNNMIIQPLPEMKNSNVLTREEYENPKVWSQICIQKLAELAKESTTMRRILDPMFTYFDMHKHWAPKHGLALNVLLNMACLSKISGNEQFILIALVRHLDNKDIMHDPQLKSNIVQIATSLVKQLRLRSVVAEIGIVSNLCRHLRRSLQVTVEMVRPEESSWNFLLQDSIEDCLLEIVKGIGDVSPLYDMMTITLEKLSSIAIVARATIGSLLILAHIISLTSARSHSELIFPEALLVQLFKAMLHPDVEARVGAHMIFSVLVAGTLIHPRYELECLHESKKLHFRTTPAFASTTALLEKLQREYGNGIKQGNDMQNENSIKDISKGEWKHGWIQKSSPCFHKLSCSIIDRTAISNYSHAAESCSFILNEDQIGQLLCAFWGQAHQPDNLPSNYEAIALSFHLTVLSFHRKNTSHSTTAQLFQFLLSLINSSLDANGTLPPSSRRSLFTLSAALLAFTAKLCEIPELIDSLKHLIAYHVDPYLRVGDDFLLYAKPQANLKEYGSEADQGTSLSSLVELRKRMIECGPHFIDVIVQHLSVLTNMDKNDIAKLISATFTPEDGAWTLIMSIPFENLSSSIDGDLAVECLSTDLPRLHPSKPEPPSIPQFMSVGQLLESALHVAGQVSGSSVSTSPLPYGTMASQCEAFGMGMRKKLSTWLVSGHDEVLQNPLQALHGSDKLANGKVQINDSQQVLVGQSWRVLRLPPASPFDNFMRAAGC</sequence>
<dbReference type="SUPFAM" id="SSF48371">
    <property type="entry name" value="ARM repeat"/>
    <property type="match status" value="1"/>
</dbReference>
<dbReference type="InterPro" id="IPR055296">
    <property type="entry name" value="SRL2-like"/>
</dbReference>